<organism evidence="2 3">
    <name type="scientific">Zea mays</name>
    <name type="common">Maize</name>
    <dbReference type="NCBI Taxonomy" id="4577"/>
    <lineage>
        <taxon>Eukaryota</taxon>
        <taxon>Viridiplantae</taxon>
        <taxon>Streptophyta</taxon>
        <taxon>Embryophyta</taxon>
        <taxon>Tracheophyta</taxon>
        <taxon>Spermatophyta</taxon>
        <taxon>Magnoliopsida</taxon>
        <taxon>Liliopsida</taxon>
        <taxon>Poales</taxon>
        <taxon>Poaceae</taxon>
        <taxon>PACMAD clade</taxon>
        <taxon>Panicoideae</taxon>
        <taxon>Andropogonodae</taxon>
        <taxon>Andropogoneae</taxon>
        <taxon>Tripsacinae</taxon>
        <taxon>Zea</taxon>
    </lineage>
</organism>
<dbReference type="Gramene" id="Zm00001eb287510_T001">
    <property type="protein sequence ID" value="Zm00001eb287510_P001"/>
    <property type="gene ID" value="Zm00001eb287510"/>
</dbReference>
<dbReference type="FunCoup" id="A0A804Q288">
    <property type="interactions" value="470"/>
</dbReference>
<protein>
    <submittedName>
        <fullName evidence="2">Uncharacterized protein</fullName>
    </submittedName>
</protein>
<keyword evidence="3" id="KW-1185">Reference proteome</keyword>
<reference evidence="2" key="2">
    <citation type="submission" date="2019-07" db="EMBL/GenBank/DDBJ databases">
        <authorList>
            <person name="Seetharam A."/>
            <person name="Woodhouse M."/>
            <person name="Cannon E."/>
        </authorList>
    </citation>
    <scope>NUCLEOTIDE SEQUENCE [LARGE SCALE GENOMIC DNA]</scope>
    <source>
        <strain evidence="2">cv. B73</strain>
    </source>
</reference>
<dbReference type="EnsemblPlants" id="Zm00001eb287510_T001">
    <property type="protein sequence ID" value="Zm00001eb287510_P001"/>
    <property type="gene ID" value="Zm00001eb287510"/>
</dbReference>
<name>A0A804Q288_MAIZE</name>
<evidence type="ECO:0000313" key="3">
    <source>
        <dbReference type="Proteomes" id="UP000007305"/>
    </source>
</evidence>
<dbReference type="Proteomes" id="UP000007305">
    <property type="component" value="Chromosome 6"/>
</dbReference>
<accession>A0A804Q288</accession>
<evidence type="ECO:0000313" key="2">
    <source>
        <dbReference type="EnsemblPlants" id="Zm00001eb287510_P001"/>
    </source>
</evidence>
<sequence length="137" mass="14529">MPPPLTPRQPFQDHPRIRPHGPPSVPTPIRTARGACTAAADDFPPPAPEPDGIPSHTLVSGDADAEQQVIAAAAESGVFRVTGAVDAREARDAVEAASGLVFAAPEEVKRDLGRWSRRRDRGPGRSSFGPADERRQG</sequence>
<dbReference type="InParanoid" id="A0A804Q288"/>
<reference evidence="2" key="3">
    <citation type="submission" date="2021-05" db="UniProtKB">
        <authorList>
            <consortium name="EnsemblPlants"/>
        </authorList>
    </citation>
    <scope>IDENTIFICATION</scope>
    <source>
        <strain evidence="2">cv. B73</strain>
    </source>
</reference>
<proteinExistence type="predicted"/>
<reference evidence="3" key="1">
    <citation type="journal article" date="2009" name="Science">
        <title>The B73 maize genome: complexity, diversity, and dynamics.</title>
        <authorList>
            <person name="Schnable P.S."/>
            <person name="Ware D."/>
            <person name="Fulton R.S."/>
            <person name="Stein J.C."/>
            <person name="Wei F."/>
            <person name="Pasternak S."/>
            <person name="Liang C."/>
            <person name="Zhang J."/>
            <person name="Fulton L."/>
            <person name="Graves T.A."/>
            <person name="Minx P."/>
            <person name="Reily A.D."/>
            <person name="Courtney L."/>
            <person name="Kruchowski S.S."/>
            <person name="Tomlinson C."/>
            <person name="Strong C."/>
            <person name="Delehaunty K."/>
            <person name="Fronick C."/>
            <person name="Courtney B."/>
            <person name="Rock S.M."/>
            <person name="Belter E."/>
            <person name="Du F."/>
            <person name="Kim K."/>
            <person name="Abbott R.M."/>
            <person name="Cotton M."/>
            <person name="Levy A."/>
            <person name="Marchetto P."/>
            <person name="Ochoa K."/>
            <person name="Jackson S.M."/>
            <person name="Gillam B."/>
            <person name="Chen W."/>
            <person name="Yan L."/>
            <person name="Higginbotham J."/>
            <person name="Cardenas M."/>
            <person name="Waligorski J."/>
            <person name="Applebaum E."/>
            <person name="Phelps L."/>
            <person name="Falcone J."/>
            <person name="Kanchi K."/>
            <person name="Thane T."/>
            <person name="Scimone A."/>
            <person name="Thane N."/>
            <person name="Henke J."/>
            <person name="Wang T."/>
            <person name="Ruppert J."/>
            <person name="Shah N."/>
            <person name="Rotter K."/>
            <person name="Hodges J."/>
            <person name="Ingenthron E."/>
            <person name="Cordes M."/>
            <person name="Kohlberg S."/>
            <person name="Sgro J."/>
            <person name="Delgado B."/>
            <person name="Mead K."/>
            <person name="Chinwalla A."/>
            <person name="Leonard S."/>
            <person name="Crouse K."/>
            <person name="Collura K."/>
            <person name="Kudrna D."/>
            <person name="Currie J."/>
            <person name="He R."/>
            <person name="Angelova A."/>
            <person name="Rajasekar S."/>
            <person name="Mueller T."/>
            <person name="Lomeli R."/>
            <person name="Scara G."/>
            <person name="Ko A."/>
            <person name="Delaney K."/>
            <person name="Wissotski M."/>
            <person name="Lopez G."/>
            <person name="Campos D."/>
            <person name="Braidotti M."/>
            <person name="Ashley E."/>
            <person name="Golser W."/>
            <person name="Kim H."/>
            <person name="Lee S."/>
            <person name="Lin J."/>
            <person name="Dujmic Z."/>
            <person name="Kim W."/>
            <person name="Talag J."/>
            <person name="Zuccolo A."/>
            <person name="Fan C."/>
            <person name="Sebastian A."/>
            <person name="Kramer M."/>
            <person name="Spiegel L."/>
            <person name="Nascimento L."/>
            <person name="Zutavern T."/>
            <person name="Miller B."/>
            <person name="Ambroise C."/>
            <person name="Muller S."/>
            <person name="Spooner W."/>
            <person name="Narechania A."/>
            <person name="Ren L."/>
            <person name="Wei S."/>
            <person name="Kumari S."/>
            <person name="Faga B."/>
            <person name="Levy M.J."/>
            <person name="McMahan L."/>
            <person name="Van Buren P."/>
            <person name="Vaughn M.W."/>
            <person name="Ying K."/>
            <person name="Yeh C.-T."/>
            <person name="Emrich S.J."/>
            <person name="Jia Y."/>
            <person name="Kalyanaraman A."/>
            <person name="Hsia A.-P."/>
            <person name="Barbazuk W.B."/>
            <person name="Baucom R.S."/>
            <person name="Brutnell T.P."/>
            <person name="Carpita N.C."/>
            <person name="Chaparro C."/>
            <person name="Chia J.-M."/>
            <person name="Deragon J.-M."/>
            <person name="Estill J.C."/>
            <person name="Fu Y."/>
            <person name="Jeddeloh J.A."/>
            <person name="Han Y."/>
            <person name="Lee H."/>
            <person name="Li P."/>
            <person name="Lisch D.R."/>
            <person name="Liu S."/>
            <person name="Liu Z."/>
            <person name="Nagel D.H."/>
            <person name="McCann M.C."/>
            <person name="SanMiguel P."/>
            <person name="Myers A.M."/>
            <person name="Nettleton D."/>
            <person name="Nguyen J."/>
            <person name="Penning B.W."/>
            <person name="Ponnala L."/>
            <person name="Schneider K.L."/>
            <person name="Schwartz D.C."/>
            <person name="Sharma A."/>
            <person name="Soderlund C."/>
            <person name="Springer N.M."/>
            <person name="Sun Q."/>
            <person name="Wang H."/>
            <person name="Waterman M."/>
            <person name="Westerman R."/>
            <person name="Wolfgruber T.K."/>
            <person name="Yang L."/>
            <person name="Yu Y."/>
            <person name="Zhang L."/>
            <person name="Zhou S."/>
            <person name="Zhu Q."/>
            <person name="Bennetzen J.L."/>
            <person name="Dawe R.K."/>
            <person name="Jiang J."/>
            <person name="Jiang N."/>
            <person name="Presting G.G."/>
            <person name="Wessler S.R."/>
            <person name="Aluru S."/>
            <person name="Martienssen R.A."/>
            <person name="Clifton S.W."/>
            <person name="McCombie W.R."/>
            <person name="Wing R.A."/>
            <person name="Wilson R.K."/>
        </authorList>
    </citation>
    <scope>NUCLEOTIDE SEQUENCE [LARGE SCALE GENOMIC DNA]</scope>
    <source>
        <strain evidence="3">cv. B73</strain>
    </source>
</reference>
<dbReference type="AlphaFoldDB" id="A0A804Q288"/>
<feature type="region of interest" description="Disordered" evidence="1">
    <location>
        <begin position="1"/>
        <end position="61"/>
    </location>
</feature>
<feature type="region of interest" description="Disordered" evidence="1">
    <location>
        <begin position="108"/>
        <end position="137"/>
    </location>
</feature>
<evidence type="ECO:0000256" key="1">
    <source>
        <dbReference type="SAM" id="MobiDB-lite"/>
    </source>
</evidence>